<protein>
    <submittedName>
        <fullName evidence="2">Uncharacterized protein</fullName>
    </submittedName>
</protein>
<dbReference type="Proteomes" id="UP001151760">
    <property type="component" value="Unassembled WGS sequence"/>
</dbReference>
<keyword evidence="3" id="KW-1185">Reference proteome</keyword>
<feature type="region of interest" description="Disordered" evidence="1">
    <location>
        <begin position="1"/>
        <end position="20"/>
    </location>
</feature>
<evidence type="ECO:0000256" key="1">
    <source>
        <dbReference type="SAM" id="MobiDB-lite"/>
    </source>
</evidence>
<feature type="compositionally biased region" description="Polar residues" evidence="1">
    <location>
        <begin position="1"/>
        <end position="11"/>
    </location>
</feature>
<gene>
    <name evidence="2" type="ORF">Tco_0799619</name>
</gene>
<accession>A0ABQ4ZT53</accession>
<reference evidence="2" key="1">
    <citation type="journal article" date="2022" name="Int. J. Mol. Sci.">
        <title>Draft Genome of Tanacetum Coccineum: Genomic Comparison of Closely Related Tanacetum-Family Plants.</title>
        <authorList>
            <person name="Yamashiro T."/>
            <person name="Shiraishi A."/>
            <person name="Nakayama K."/>
            <person name="Satake H."/>
        </authorList>
    </citation>
    <scope>NUCLEOTIDE SEQUENCE</scope>
</reference>
<proteinExistence type="predicted"/>
<evidence type="ECO:0000313" key="3">
    <source>
        <dbReference type="Proteomes" id="UP001151760"/>
    </source>
</evidence>
<sequence>MTTGFNNYSQKAKTDQAKEIASLKKRVKQLEKRRKSRTLGLKRLKKVCSASRVESSNDDSLGAQEDASKQVRKIANLDDDEEVTLIDETQERYDEELLFDEVNVADPVTTAGEVVTIASATTTIDELTLAQTLIVIKAAKPKAVTTTATTITTAVASTRPKAKGIVFHDQEEQASAFTPIVSSS</sequence>
<comment type="caution">
    <text evidence="2">The sequence shown here is derived from an EMBL/GenBank/DDBJ whole genome shotgun (WGS) entry which is preliminary data.</text>
</comment>
<dbReference type="EMBL" id="BQNB010011597">
    <property type="protein sequence ID" value="GJS92651.1"/>
    <property type="molecule type" value="Genomic_DNA"/>
</dbReference>
<evidence type="ECO:0000313" key="2">
    <source>
        <dbReference type="EMBL" id="GJS92651.1"/>
    </source>
</evidence>
<organism evidence="2 3">
    <name type="scientific">Tanacetum coccineum</name>
    <dbReference type="NCBI Taxonomy" id="301880"/>
    <lineage>
        <taxon>Eukaryota</taxon>
        <taxon>Viridiplantae</taxon>
        <taxon>Streptophyta</taxon>
        <taxon>Embryophyta</taxon>
        <taxon>Tracheophyta</taxon>
        <taxon>Spermatophyta</taxon>
        <taxon>Magnoliopsida</taxon>
        <taxon>eudicotyledons</taxon>
        <taxon>Gunneridae</taxon>
        <taxon>Pentapetalae</taxon>
        <taxon>asterids</taxon>
        <taxon>campanulids</taxon>
        <taxon>Asterales</taxon>
        <taxon>Asteraceae</taxon>
        <taxon>Asteroideae</taxon>
        <taxon>Anthemideae</taxon>
        <taxon>Anthemidinae</taxon>
        <taxon>Tanacetum</taxon>
    </lineage>
</organism>
<reference evidence="2" key="2">
    <citation type="submission" date="2022-01" db="EMBL/GenBank/DDBJ databases">
        <authorList>
            <person name="Yamashiro T."/>
            <person name="Shiraishi A."/>
            <person name="Satake H."/>
            <person name="Nakayama K."/>
        </authorList>
    </citation>
    <scope>NUCLEOTIDE SEQUENCE</scope>
</reference>
<name>A0ABQ4ZT53_9ASTR</name>